<sequence>MVVQWAVEEHDGPVIAAGLVCDRQLVIENLKAGAIAICSTNHTVWDM</sequence>
<name>A0ABM8I8H8_9FIRM</name>
<proteinExistence type="predicted"/>
<protein>
    <submittedName>
        <fullName evidence="1">Uncharacterized protein</fullName>
    </submittedName>
</protein>
<dbReference type="SUPFAM" id="SSF110391">
    <property type="entry name" value="GlpP-like"/>
    <property type="match status" value="1"/>
</dbReference>
<dbReference type="EMBL" id="AP027742">
    <property type="protein sequence ID" value="BDZ76271.1"/>
    <property type="molecule type" value="Genomic_DNA"/>
</dbReference>
<dbReference type="Gene3D" id="3.20.20.70">
    <property type="entry name" value="Aldolase class I"/>
    <property type="match status" value="1"/>
</dbReference>
<dbReference type="Pfam" id="PF04309">
    <property type="entry name" value="G3P_antiterm"/>
    <property type="match status" value="1"/>
</dbReference>
<dbReference type="RefSeq" id="WP_316266121.1">
    <property type="nucleotide sequence ID" value="NZ_AP027742.1"/>
</dbReference>
<accession>A0ABM8I8H8</accession>
<reference evidence="2" key="1">
    <citation type="journal article" date="2023" name="Int. J. Syst. Evol. Microbiol.">
        <title>Claveliimonas bilis gen. nov., sp. nov., deoxycholic acid-producing bacteria isolated from human faeces, and reclassification of Sellimonas monacensis Zenner et al. 2021 as Claveliimonas monacensis comb. nov.</title>
        <authorList>
            <person name="Hisatomi A."/>
            <person name="Kastawa N.W.E.P.G."/>
            <person name="Song I."/>
            <person name="Ohkuma M."/>
            <person name="Fukiya S."/>
            <person name="Sakamoto M."/>
        </authorList>
    </citation>
    <scope>NUCLEOTIDE SEQUENCE [LARGE SCALE GENOMIC DNA]</scope>
    <source>
        <strain evidence="2">12BBH14</strain>
    </source>
</reference>
<keyword evidence="2" id="KW-1185">Reference proteome</keyword>
<dbReference type="InterPro" id="IPR006699">
    <property type="entry name" value="GlpP"/>
</dbReference>
<evidence type="ECO:0000313" key="1">
    <source>
        <dbReference type="EMBL" id="BDZ76271.1"/>
    </source>
</evidence>
<dbReference type="InterPro" id="IPR013785">
    <property type="entry name" value="Aldolase_TIM"/>
</dbReference>
<organism evidence="1 2">
    <name type="scientific">Claveliimonas bilis</name>
    <dbReference type="NCBI Taxonomy" id="3028070"/>
    <lineage>
        <taxon>Bacteria</taxon>
        <taxon>Bacillati</taxon>
        <taxon>Bacillota</taxon>
        <taxon>Clostridia</taxon>
        <taxon>Lachnospirales</taxon>
        <taxon>Lachnospiraceae</taxon>
        <taxon>Claveliimonas</taxon>
    </lineage>
</organism>
<evidence type="ECO:0000313" key="2">
    <source>
        <dbReference type="Proteomes" id="UP001305815"/>
    </source>
</evidence>
<dbReference type="Proteomes" id="UP001305815">
    <property type="component" value="Chromosome"/>
</dbReference>
<gene>
    <name evidence="1" type="ORF">Lac1_04540</name>
</gene>